<keyword evidence="3" id="KW-1185">Reference proteome</keyword>
<name>J3NL92_GAET3</name>
<accession>J3NL92</accession>
<dbReference type="GeneID" id="20342494"/>
<dbReference type="Proteomes" id="UP000006039">
    <property type="component" value="Unassembled WGS sequence"/>
</dbReference>
<protein>
    <submittedName>
        <fullName evidence="1 2">Uncharacterized protein</fullName>
    </submittedName>
</protein>
<reference evidence="1" key="3">
    <citation type="submission" date="2010-09" db="EMBL/GenBank/DDBJ databases">
        <title>Annotation of Gaeumannomyces graminis var. tritici R3-111a-1.</title>
        <authorList>
            <consortium name="The Broad Institute Genome Sequencing Platform"/>
            <person name="Ma L.-J."/>
            <person name="Dead R."/>
            <person name="Young S.K."/>
            <person name="Zeng Q."/>
            <person name="Gargeya S."/>
            <person name="Fitzgerald M."/>
            <person name="Haas B."/>
            <person name="Abouelleil A."/>
            <person name="Alvarado L."/>
            <person name="Arachchi H.M."/>
            <person name="Berlin A."/>
            <person name="Brown A."/>
            <person name="Chapman S.B."/>
            <person name="Chen Z."/>
            <person name="Dunbar C."/>
            <person name="Freedman E."/>
            <person name="Gearin G."/>
            <person name="Gellesch M."/>
            <person name="Goldberg J."/>
            <person name="Griggs A."/>
            <person name="Gujja S."/>
            <person name="Heiman D."/>
            <person name="Howarth C."/>
            <person name="Larson L."/>
            <person name="Lui A."/>
            <person name="MacDonald P.J.P."/>
            <person name="Mehta T."/>
            <person name="Montmayeur A."/>
            <person name="Murphy C."/>
            <person name="Neiman D."/>
            <person name="Pearson M."/>
            <person name="Priest M."/>
            <person name="Roberts A."/>
            <person name="Saif S."/>
            <person name="Shea T."/>
            <person name="Shenoy N."/>
            <person name="Sisk P."/>
            <person name="Stolte C."/>
            <person name="Sykes S."/>
            <person name="Yandava C."/>
            <person name="Wortman J."/>
            <person name="Nusbaum C."/>
            <person name="Birren B."/>
        </authorList>
    </citation>
    <scope>NUCLEOTIDE SEQUENCE</scope>
    <source>
        <strain evidence="1">R3-111a-1</strain>
    </source>
</reference>
<proteinExistence type="predicted"/>
<gene>
    <name evidence="2" type="primary">20342494</name>
    <name evidence="1" type="ORF">GGTG_02036</name>
</gene>
<dbReference type="EnsemblFungi" id="EJT82062">
    <property type="protein sequence ID" value="EJT82062"/>
    <property type="gene ID" value="GGTG_02036"/>
</dbReference>
<dbReference type="AlphaFoldDB" id="J3NL92"/>
<evidence type="ECO:0000313" key="3">
    <source>
        <dbReference type="Proteomes" id="UP000006039"/>
    </source>
</evidence>
<evidence type="ECO:0000313" key="1">
    <source>
        <dbReference type="EMBL" id="EJT82062.1"/>
    </source>
</evidence>
<organism evidence="1">
    <name type="scientific">Gaeumannomyces tritici (strain R3-111a-1)</name>
    <name type="common">Wheat and barley take-all root rot fungus</name>
    <name type="synonym">Gaeumannomyces graminis var. tritici</name>
    <dbReference type="NCBI Taxonomy" id="644352"/>
    <lineage>
        <taxon>Eukaryota</taxon>
        <taxon>Fungi</taxon>
        <taxon>Dikarya</taxon>
        <taxon>Ascomycota</taxon>
        <taxon>Pezizomycotina</taxon>
        <taxon>Sordariomycetes</taxon>
        <taxon>Sordariomycetidae</taxon>
        <taxon>Magnaporthales</taxon>
        <taxon>Magnaporthaceae</taxon>
        <taxon>Gaeumannomyces</taxon>
    </lineage>
</organism>
<dbReference type="RefSeq" id="XP_009218071.1">
    <property type="nucleotide sequence ID" value="XM_009219807.1"/>
</dbReference>
<dbReference type="EMBL" id="GL385395">
    <property type="protein sequence ID" value="EJT82062.1"/>
    <property type="molecule type" value="Genomic_DNA"/>
</dbReference>
<dbReference type="HOGENOM" id="CLU_2867762_0_0_1"/>
<sequence>MAKKLGTKPKSNGAFKTLYEFSNNLNDLKYVKLSIPKQNLLNNAGRVKNTERKYGFRNSVTTKA</sequence>
<reference evidence="3" key="1">
    <citation type="submission" date="2010-07" db="EMBL/GenBank/DDBJ databases">
        <title>The genome sequence of Gaeumannomyces graminis var. tritici strain R3-111a-1.</title>
        <authorList>
            <consortium name="The Broad Institute Genome Sequencing Platform"/>
            <person name="Ma L.-J."/>
            <person name="Dead R."/>
            <person name="Young S."/>
            <person name="Zeng Q."/>
            <person name="Koehrsen M."/>
            <person name="Alvarado L."/>
            <person name="Berlin A."/>
            <person name="Chapman S.B."/>
            <person name="Chen Z."/>
            <person name="Freedman E."/>
            <person name="Gellesch M."/>
            <person name="Goldberg J."/>
            <person name="Griggs A."/>
            <person name="Gujja S."/>
            <person name="Heilman E.R."/>
            <person name="Heiman D."/>
            <person name="Hepburn T."/>
            <person name="Howarth C."/>
            <person name="Jen D."/>
            <person name="Larson L."/>
            <person name="Mehta T."/>
            <person name="Neiman D."/>
            <person name="Pearson M."/>
            <person name="Roberts A."/>
            <person name="Saif S."/>
            <person name="Shea T."/>
            <person name="Shenoy N."/>
            <person name="Sisk P."/>
            <person name="Stolte C."/>
            <person name="Sykes S."/>
            <person name="Walk T."/>
            <person name="White J."/>
            <person name="Yandava C."/>
            <person name="Haas B."/>
            <person name="Nusbaum C."/>
            <person name="Birren B."/>
        </authorList>
    </citation>
    <scope>NUCLEOTIDE SEQUENCE [LARGE SCALE GENOMIC DNA]</scope>
    <source>
        <strain evidence="3">R3-111a-1</strain>
    </source>
</reference>
<reference evidence="2" key="4">
    <citation type="journal article" date="2015" name="G3 (Bethesda)">
        <title>Genome sequences of three phytopathogenic species of the Magnaporthaceae family of fungi.</title>
        <authorList>
            <person name="Okagaki L.H."/>
            <person name="Nunes C.C."/>
            <person name="Sailsbery J."/>
            <person name="Clay B."/>
            <person name="Brown D."/>
            <person name="John T."/>
            <person name="Oh Y."/>
            <person name="Young N."/>
            <person name="Fitzgerald M."/>
            <person name="Haas B.J."/>
            <person name="Zeng Q."/>
            <person name="Young S."/>
            <person name="Adiconis X."/>
            <person name="Fan L."/>
            <person name="Levin J.Z."/>
            <person name="Mitchell T.K."/>
            <person name="Okubara P.A."/>
            <person name="Farman M.L."/>
            <person name="Kohn L.M."/>
            <person name="Birren B."/>
            <person name="Ma L.-J."/>
            <person name="Dean R.A."/>
        </authorList>
    </citation>
    <scope>NUCLEOTIDE SEQUENCE</scope>
    <source>
        <strain evidence="2">R3-111a-1</strain>
    </source>
</reference>
<dbReference type="VEuPathDB" id="FungiDB:GGTG_02036"/>
<evidence type="ECO:0000313" key="2">
    <source>
        <dbReference type="EnsemblFungi" id="EJT82062"/>
    </source>
</evidence>
<reference evidence="2" key="5">
    <citation type="submission" date="2018-04" db="UniProtKB">
        <authorList>
            <consortium name="EnsemblFungi"/>
        </authorList>
    </citation>
    <scope>IDENTIFICATION</scope>
    <source>
        <strain evidence="2">R3-111a-1</strain>
    </source>
</reference>
<reference evidence="1" key="2">
    <citation type="submission" date="2010-07" db="EMBL/GenBank/DDBJ databases">
        <authorList>
            <consortium name="The Broad Institute Genome Sequencing Platform"/>
            <consortium name="Broad Institute Genome Sequencing Center for Infectious Disease"/>
            <person name="Ma L.-J."/>
            <person name="Dead R."/>
            <person name="Young S."/>
            <person name="Zeng Q."/>
            <person name="Koehrsen M."/>
            <person name="Alvarado L."/>
            <person name="Berlin A."/>
            <person name="Chapman S.B."/>
            <person name="Chen Z."/>
            <person name="Freedman E."/>
            <person name="Gellesch M."/>
            <person name="Goldberg J."/>
            <person name="Griggs A."/>
            <person name="Gujja S."/>
            <person name="Heilman E.R."/>
            <person name="Heiman D."/>
            <person name="Hepburn T."/>
            <person name="Howarth C."/>
            <person name="Jen D."/>
            <person name="Larson L."/>
            <person name="Mehta T."/>
            <person name="Neiman D."/>
            <person name="Pearson M."/>
            <person name="Roberts A."/>
            <person name="Saif S."/>
            <person name="Shea T."/>
            <person name="Shenoy N."/>
            <person name="Sisk P."/>
            <person name="Stolte C."/>
            <person name="Sykes S."/>
            <person name="Walk T."/>
            <person name="White J."/>
            <person name="Yandava C."/>
            <person name="Haas B."/>
            <person name="Nusbaum C."/>
            <person name="Birren B."/>
        </authorList>
    </citation>
    <scope>NUCLEOTIDE SEQUENCE</scope>
    <source>
        <strain evidence="1">R3-111a-1</strain>
    </source>
</reference>